<sequence length="315" mass="37136">MRHILFYFLLISNAVFSQEKKEANTEFWGLKEMIKQGLSAQKENKHERAIRDFKLILKIADVEFKHTEDYADLLEGYAVSSLALRKPKGLIKKYKEALRIREKLNNITKLSSIHLNISNYYQKTANYNLAKKHAIEAFDYAFELENSDLKLRTLETVLNLNLNKKNNSYFKKYVDLKNELIEKNTEINKKADRYSYLSTEKDKEISLLKKDKLNLQNKIHHQENTTFKLGVLSFFILLLGLSVFIFQKNKIKKITLASDLKDRDSKELLAAFSKKLFNVRKNLTSFGRNVDEKELNQYSFYLRELEVIEKEIKEL</sequence>
<keyword evidence="1" id="KW-0175">Coiled coil</keyword>
<keyword evidence="2" id="KW-0812">Transmembrane</keyword>
<keyword evidence="2" id="KW-0472">Membrane</keyword>
<gene>
    <name evidence="3" type="ORF">H3Z83_04090</name>
</gene>
<dbReference type="InterPro" id="IPR011990">
    <property type="entry name" value="TPR-like_helical_dom_sf"/>
</dbReference>
<accession>A0A839ANF2</accession>
<evidence type="ECO:0000313" key="4">
    <source>
        <dbReference type="Proteomes" id="UP000563906"/>
    </source>
</evidence>
<reference evidence="3 4" key="1">
    <citation type="submission" date="2020-07" db="EMBL/GenBank/DDBJ databases">
        <title>Bacterium isolated from marine sediment.</title>
        <authorList>
            <person name="Shang D."/>
            <person name="Du Z.-J."/>
        </authorList>
    </citation>
    <scope>NUCLEOTIDE SEQUENCE [LARGE SCALE GENOMIC DNA]</scope>
    <source>
        <strain evidence="3 4">S7007</strain>
    </source>
</reference>
<keyword evidence="2" id="KW-1133">Transmembrane helix</keyword>
<protein>
    <recommendedName>
        <fullName evidence="5">Tetratricopeptide repeat protein</fullName>
    </recommendedName>
</protein>
<feature type="transmembrane region" description="Helical" evidence="2">
    <location>
        <begin position="227"/>
        <end position="246"/>
    </location>
</feature>
<evidence type="ECO:0000313" key="3">
    <source>
        <dbReference type="EMBL" id="MBA6155704.1"/>
    </source>
</evidence>
<dbReference type="AlphaFoldDB" id="A0A839ANF2"/>
<evidence type="ECO:0000256" key="1">
    <source>
        <dbReference type="SAM" id="Coils"/>
    </source>
</evidence>
<dbReference type="RefSeq" id="WP_182124188.1">
    <property type="nucleotide sequence ID" value="NZ_JACGLS010000001.1"/>
</dbReference>
<evidence type="ECO:0008006" key="5">
    <source>
        <dbReference type="Google" id="ProtNLM"/>
    </source>
</evidence>
<keyword evidence="4" id="KW-1185">Reference proteome</keyword>
<comment type="caution">
    <text evidence="3">The sequence shown here is derived from an EMBL/GenBank/DDBJ whole genome shotgun (WGS) entry which is preliminary data.</text>
</comment>
<dbReference type="SUPFAM" id="SSF48452">
    <property type="entry name" value="TPR-like"/>
    <property type="match status" value="1"/>
</dbReference>
<name>A0A839ANF2_9FLAO</name>
<dbReference type="EMBL" id="JACGLS010000001">
    <property type="protein sequence ID" value="MBA6155704.1"/>
    <property type="molecule type" value="Genomic_DNA"/>
</dbReference>
<feature type="coiled-coil region" evidence="1">
    <location>
        <begin position="173"/>
        <end position="225"/>
    </location>
</feature>
<dbReference type="Proteomes" id="UP000563906">
    <property type="component" value="Unassembled WGS sequence"/>
</dbReference>
<organism evidence="3 4">
    <name type="scientific">Tenacibaculum pelagium</name>
    <dbReference type="NCBI Taxonomy" id="2759527"/>
    <lineage>
        <taxon>Bacteria</taxon>
        <taxon>Pseudomonadati</taxon>
        <taxon>Bacteroidota</taxon>
        <taxon>Flavobacteriia</taxon>
        <taxon>Flavobacteriales</taxon>
        <taxon>Flavobacteriaceae</taxon>
        <taxon>Tenacibaculum</taxon>
    </lineage>
</organism>
<proteinExistence type="predicted"/>
<dbReference type="Gene3D" id="1.25.40.10">
    <property type="entry name" value="Tetratricopeptide repeat domain"/>
    <property type="match status" value="1"/>
</dbReference>
<evidence type="ECO:0000256" key="2">
    <source>
        <dbReference type="SAM" id="Phobius"/>
    </source>
</evidence>